<dbReference type="InterPro" id="IPR046513">
    <property type="entry name" value="DUF6691"/>
</dbReference>
<reference evidence="2 3" key="1">
    <citation type="submission" date="2018-12" db="EMBL/GenBank/DDBJ databases">
        <authorList>
            <person name="Yu L."/>
        </authorList>
    </citation>
    <scope>NUCLEOTIDE SEQUENCE [LARGE SCALE GENOMIC DNA]</scope>
    <source>
        <strain evidence="2 3">HAW-EB5</strain>
    </source>
</reference>
<dbReference type="Proteomes" id="UP000282060">
    <property type="component" value="Unassembled WGS sequence"/>
</dbReference>
<dbReference type="Pfam" id="PF20398">
    <property type="entry name" value="DUF6691"/>
    <property type="match status" value="1"/>
</dbReference>
<dbReference type="RefSeq" id="WP_126507507.1">
    <property type="nucleotide sequence ID" value="NZ_RXNV01000012.1"/>
</dbReference>
<keyword evidence="1" id="KW-1133">Transmembrane helix</keyword>
<dbReference type="EMBL" id="RXNV01000012">
    <property type="protein sequence ID" value="RTR28570.1"/>
    <property type="molecule type" value="Genomic_DNA"/>
</dbReference>
<sequence length="165" mass="17478">MKTSSIKKTSFIKSKVVALLCGVLFGTGLLVSGLADPAKVIGFLDVSRISNGTWDPSLMVVMTGALAVYMSLFYLVVKPNIRAGRAPVCDTQYHFPEKKTLDTHLILGAGLFGLGWGIVGICPGPAIVNIATLDMSLGLFVVAMLFGLYLGKLIKSTQPDMVKAG</sequence>
<name>A0A3S0L775_9GAMM</name>
<proteinExistence type="predicted"/>
<accession>A0A3S0L775</accession>
<keyword evidence="3" id="KW-1185">Reference proteome</keyword>
<evidence type="ECO:0000256" key="1">
    <source>
        <dbReference type="SAM" id="Phobius"/>
    </source>
</evidence>
<organism evidence="2 3">
    <name type="scientific">Shewanella atlantica</name>
    <dbReference type="NCBI Taxonomy" id="271099"/>
    <lineage>
        <taxon>Bacteria</taxon>
        <taxon>Pseudomonadati</taxon>
        <taxon>Pseudomonadota</taxon>
        <taxon>Gammaproteobacteria</taxon>
        <taxon>Alteromonadales</taxon>
        <taxon>Shewanellaceae</taxon>
        <taxon>Shewanella</taxon>
    </lineage>
</organism>
<dbReference type="OrthoDB" id="9790409at2"/>
<feature type="transmembrane region" description="Helical" evidence="1">
    <location>
        <begin position="133"/>
        <end position="151"/>
    </location>
</feature>
<evidence type="ECO:0000313" key="3">
    <source>
        <dbReference type="Proteomes" id="UP000282060"/>
    </source>
</evidence>
<feature type="transmembrane region" description="Helical" evidence="1">
    <location>
        <begin position="59"/>
        <end position="77"/>
    </location>
</feature>
<gene>
    <name evidence="2" type="ORF">EKG39_18730</name>
</gene>
<keyword evidence="1" id="KW-0472">Membrane</keyword>
<keyword evidence="1" id="KW-0812">Transmembrane</keyword>
<evidence type="ECO:0000313" key="2">
    <source>
        <dbReference type="EMBL" id="RTR28570.1"/>
    </source>
</evidence>
<feature type="transmembrane region" description="Helical" evidence="1">
    <location>
        <begin position="105"/>
        <end position="127"/>
    </location>
</feature>
<protein>
    <submittedName>
        <fullName evidence="2">YeeE/YedE family protein</fullName>
    </submittedName>
</protein>
<comment type="caution">
    <text evidence="2">The sequence shown here is derived from an EMBL/GenBank/DDBJ whole genome shotgun (WGS) entry which is preliminary data.</text>
</comment>
<dbReference type="AlphaFoldDB" id="A0A3S0L775"/>